<feature type="compositionally biased region" description="Gly residues" evidence="1">
    <location>
        <begin position="172"/>
        <end position="181"/>
    </location>
</feature>
<reference evidence="2" key="2">
    <citation type="submission" date="2018-04" db="EMBL/GenBank/DDBJ databases">
        <title>OnivRS2 (Oryza nivara Reference Sequence Version 2).</title>
        <authorList>
            <person name="Zhang J."/>
            <person name="Kudrna D."/>
            <person name="Lee S."/>
            <person name="Talag J."/>
            <person name="Rajasekar S."/>
            <person name="Welchert J."/>
            <person name="Hsing Y.-I."/>
            <person name="Wing R.A."/>
        </authorList>
    </citation>
    <scope>NUCLEOTIDE SEQUENCE [LARGE SCALE GENOMIC DNA]</scope>
    <source>
        <strain evidence="2">SL10</strain>
    </source>
</reference>
<dbReference type="Proteomes" id="UP000006591">
    <property type="component" value="Chromosome 11"/>
</dbReference>
<proteinExistence type="predicted"/>
<evidence type="ECO:0000256" key="1">
    <source>
        <dbReference type="SAM" id="MobiDB-lite"/>
    </source>
</evidence>
<protein>
    <submittedName>
        <fullName evidence="2">Uncharacterized protein</fullName>
    </submittedName>
</protein>
<feature type="region of interest" description="Disordered" evidence="1">
    <location>
        <begin position="136"/>
        <end position="181"/>
    </location>
</feature>
<evidence type="ECO:0000313" key="2">
    <source>
        <dbReference type="EnsemblPlants" id="ONIVA11G10080.1"/>
    </source>
</evidence>
<name>A0A0E0J0X3_ORYNI</name>
<feature type="compositionally biased region" description="Gly residues" evidence="1">
    <location>
        <begin position="1"/>
        <end position="20"/>
    </location>
</feature>
<organism evidence="2">
    <name type="scientific">Oryza nivara</name>
    <name type="common">Indian wild rice</name>
    <name type="synonym">Oryza sativa f. spontanea</name>
    <dbReference type="NCBI Taxonomy" id="4536"/>
    <lineage>
        <taxon>Eukaryota</taxon>
        <taxon>Viridiplantae</taxon>
        <taxon>Streptophyta</taxon>
        <taxon>Embryophyta</taxon>
        <taxon>Tracheophyta</taxon>
        <taxon>Spermatophyta</taxon>
        <taxon>Magnoliopsida</taxon>
        <taxon>Liliopsida</taxon>
        <taxon>Poales</taxon>
        <taxon>Poaceae</taxon>
        <taxon>BOP clade</taxon>
        <taxon>Oryzoideae</taxon>
        <taxon>Oryzeae</taxon>
        <taxon>Oryzinae</taxon>
        <taxon>Oryza</taxon>
    </lineage>
</organism>
<dbReference type="HOGENOM" id="CLU_1491323_0_0_1"/>
<sequence length="181" mass="17591">MPSGGGGGAASARASGGGQPSGLTRRPCGGGASVRWRGSAGRRHRARARRQPAAKLCGAAMQWWRGSSWPDTCWHGANGGCGAAAWHGAMRRRRRPGGSGMRPSDGGADAAASVCMCGCEGQATALLDRATVARPSEGAVRSGSGGVLPCGGSSARPCDSEAAGGAAHDGAAGRGPGGAAG</sequence>
<keyword evidence="3" id="KW-1185">Reference proteome</keyword>
<dbReference type="AlphaFoldDB" id="A0A0E0J0X3"/>
<dbReference type="Gramene" id="ONIVA11G10080.1">
    <property type="protein sequence ID" value="ONIVA11G10080.1"/>
    <property type="gene ID" value="ONIVA11G10080"/>
</dbReference>
<evidence type="ECO:0000313" key="3">
    <source>
        <dbReference type="Proteomes" id="UP000006591"/>
    </source>
</evidence>
<feature type="region of interest" description="Disordered" evidence="1">
    <location>
        <begin position="1"/>
        <end position="50"/>
    </location>
</feature>
<dbReference type="EnsemblPlants" id="ONIVA11G10080.1">
    <property type="protein sequence ID" value="ONIVA11G10080.1"/>
    <property type="gene ID" value="ONIVA11G10080"/>
</dbReference>
<reference evidence="2" key="1">
    <citation type="submission" date="2015-04" db="UniProtKB">
        <authorList>
            <consortium name="EnsemblPlants"/>
        </authorList>
    </citation>
    <scope>IDENTIFICATION</scope>
    <source>
        <strain evidence="2">SL10</strain>
    </source>
</reference>
<feature type="compositionally biased region" description="Basic residues" evidence="1">
    <location>
        <begin position="40"/>
        <end position="50"/>
    </location>
</feature>
<accession>A0A0E0J0X3</accession>